<dbReference type="SUPFAM" id="SSF53098">
    <property type="entry name" value="Ribonuclease H-like"/>
    <property type="match status" value="1"/>
</dbReference>
<dbReference type="GO" id="GO:0000166">
    <property type="term" value="F:nucleotide binding"/>
    <property type="evidence" value="ECO:0007669"/>
    <property type="project" value="InterPro"/>
</dbReference>
<dbReference type="FunFam" id="3.30.420.10:FF:000024">
    <property type="entry name" value="DNA polymerase zeta catalytic subunit"/>
    <property type="match status" value="1"/>
</dbReference>
<evidence type="ECO:0000256" key="5">
    <source>
        <dbReference type="ARBA" id="ARBA00022679"/>
    </source>
</evidence>
<evidence type="ECO:0000259" key="16">
    <source>
        <dbReference type="Pfam" id="PF00136"/>
    </source>
</evidence>
<feature type="domain" description="DNA polymerase zeta catalytic subunit N-terminal" evidence="19">
    <location>
        <begin position="3"/>
        <end position="57"/>
    </location>
</feature>
<dbReference type="EMBL" id="BMAW01077349">
    <property type="protein sequence ID" value="GFU05909.1"/>
    <property type="molecule type" value="Genomic_DNA"/>
</dbReference>
<feature type="region of interest" description="Disordered" evidence="15">
    <location>
        <begin position="3551"/>
        <end position="3575"/>
    </location>
</feature>
<protein>
    <recommendedName>
        <fullName evidence="4">DNA polymerase zeta catalytic subunit</fullName>
        <ecNumber evidence="3">2.7.7.7</ecNumber>
    </recommendedName>
</protein>
<feature type="region of interest" description="Disordered" evidence="15">
    <location>
        <begin position="3590"/>
        <end position="3653"/>
    </location>
</feature>
<dbReference type="InterPro" id="IPR036397">
    <property type="entry name" value="RNaseH_sf"/>
</dbReference>
<proteinExistence type="inferred from homology"/>
<feature type="compositionally biased region" description="Basic residues" evidence="15">
    <location>
        <begin position="803"/>
        <end position="815"/>
    </location>
</feature>
<dbReference type="InterPro" id="IPR042087">
    <property type="entry name" value="DNA_pol_B_thumb"/>
</dbReference>
<feature type="region of interest" description="Disordered" evidence="15">
    <location>
        <begin position="430"/>
        <end position="468"/>
    </location>
</feature>
<feature type="compositionally biased region" description="Low complexity" evidence="15">
    <location>
        <begin position="723"/>
        <end position="736"/>
    </location>
</feature>
<comment type="caution">
    <text evidence="20">The sequence shown here is derived from an EMBL/GenBank/DDBJ whole genome shotgun (WGS) entry which is preliminary data.</text>
</comment>
<feature type="compositionally biased region" description="Polar residues" evidence="15">
    <location>
        <begin position="2257"/>
        <end position="2272"/>
    </location>
</feature>
<dbReference type="InterPro" id="IPR056435">
    <property type="entry name" value="DPOD/Z_N"/>
</dbReference>
<dbReference type="GO" id="GO:0016035">
    <property type="term" value="C:zeta DNA polymerase complex"/>
    <property type="evidence" value="ECO:0007669"/>
    <property type="project" value="InterPro"/>
</dbReference>
<evidence type="ECO:0000256" key="9">
    <source>
        <dbReference type="ARBA" id="ARBA00022833"/>
    </source>
</evidence>
<dbReference type="Pfam" id="PF24055">
    <property type="entry name" value="POL3_N"/>
    <property type="match status" value="1"/>
</dbReference>
<feature type="compositionally biased region" description="Polar residues" evidence="15">
    <location>
        <begin position="3228"/>
        <end position="3240"/>
    </location>
</feature>
<feature type="region of interest" description="Disordered" evidence="15">
    <location>
        <begin position="2040"/>
        <end position="2071"/>
    </location>
</feature>
<dbReference type="EC" id="2.7.7.7" evidence="3"/>
<dbReference type="PRINTS" id="PR00106">
    <property type="entry name" value="DNAPOLB"/>
</dbReference>
<reference evidence="20" key="1">
    <citation type="submission" date="2020-08" db="EMBL/GenBank/DDBJ databases">
        <title>Multicomponent nature underlies the extraordinary mechanical properties of spider dragline silk.</title>
        <authorList>
            <person name="Kono N."/>
            <person name="Nakamura H."/>
            <person name="Mori M."/>
            <person name="Yoshida Y."/>
            <person name="Ohtoshi R."/>
            <person name="Malay A.D."/>
            <person name="Moran D.A.P."/>
            <person name="Tomita M."/>
            <person name="Numata K."/>
            <person name="Arakawa K."/>
        </authorList>
    </citation>
    <scope>NUCLEOTIDE SEQUENCE</scope>
</reference>
<keyword evidence="21" id="KW-1185">Reference proteome</keyword>
<dbReference type="PANTHER" id="PTHR45812:SF1">
    <property type="entry name" value="DNA POLYMERASE ZETA CATALYTIC SUBUNIT"/>
    <property type="match status" value="1"/>
</dbReference>
<keyword evidence="12" id="KW-0411">Iron-sulfur</keyword>
<dbReference type="Proteomes" id="UP000887013">
    <property type="component" value="Unassembled WGS sequence"/>
</dbReference>
<keyword evidence="11" id="KW-0408">Iron</keyword>
<dbReference type="InterPro" id="IPR012337">
    <property type="entry name" value="RNaseH-like_sf"/>
</dbReference>
<dbReference type="SMART" id="SM00486">
    <property type="entry name" value="POLBc"/>
    <property type="match status" value="1"/>
</dbReference>
<feature type="region of interest" description="Disordered" evidence="15">
    <location>
        <begin position="772"/>
        <end position="824"/>
    </location>
</feature>
<comment type="cofactor">
    <cofactor evidence="1">
        <name>[4Fe-4S] cluster</name>
        <dbReference type="ChEBI" id="CHEBI:49883"/>
    </cofactor>
</comment>
<feature type="compositionally biased region" description="Polar residues" evidence="15">
    <location>
        <begin position="1622"/>
        <end position="1633"/>
    </location>
</feature>
<evidence type="ECO:0000256" key="7">
    <source>
        <dbReference type="ARBA" id="ARBA00022723"/>
    </source>
</evidence>
<feature type="compositionally biased region" description="Low complexity" evidence="15">
    <location>
        <begin position="1672"/>
        <end position="1689"/>
    </location>
</feature>
<feature type="compositionally biased region" description="Polar residues" evidence="15">
    <location>
        <begin position="2184"/>
        <end position="2196"/>
    </location>
</feature>
<dbReference type="GO" id="GO:0000724">
    <property type="term" value="P:double-strand break repair via homologous recombination"/>
    <property type="evidence" value="ECO:0007669"/>
    <property type="project" value="TreeGrafter"/>
</dbReference>
<dbReference type="InterPro" id="IPR006134">
    <property type="entry name" value="DNA-dir_DNA_pol_B_multi_dom"/>
</dbReference>
<dbReference type="CDD" id="cd05778">
    <property type="entry name" value="DNA_polB_zeta_exo"/>
    <property type="match status" value="1"/>
</dbReference>
<dbReference type="InterPro" id="IPR023211">
    <property type="entry name" value="DNA_pol_palm_dom_sf"/>
</dbReference>
<feature type="domain" description="DNA polymerase delta/zeta catalytic subunit N-terminal" evidence="18">
    <location>
        <begin position="58"/>
        <end position="140"/>
    </location>
</feature>
<feature type="domain" description="DNA-directed DNA polymerase family B multifunctional" evidence="16">
    <location>
        <begin position="4262"/>
        <end position="4633"/>
    </location>
</feature>
<comment type="similarity">
    <text evidence="2">Belongs to the DNA polymerase type-B family.</text>
</comment>
<feature type="region of interest" description="Disordered" evidence="15">
    <location>
        <begin position="3109"/>
        <end position="3139"/>
    </location>
</feature>
<dbReference type="FunFam" id="1.10.287.690:FF:000002">
    <property type="entry name" value="DNA polymerase zeta"/>
    <property type="match status" value="1"/>
</dbReference>
<feature type="region of interest" description="Disordered" evidence="15">
    <location>
        <begin position="1604"/>
        <end position="1727"/>
    </location>
</feature>
<evidence type="ECO:0000256" key="3">
    <source>
        <dbReference type="ARBA" id="ARBA00012417"/>
    </source>
</evidence>
<evidence type="ECO:0000256" key="15">
    <source>
        <dbReference type="SAM" id="MobiDB-lite"/>
    </source>
</evidence>
<dbReference type="InterPro" id="IPR006133">
    <property type="entry name" value="DNA-dir_DNA_pol_B_exonuc"/>
</dbReference>
<accession>A0A8X6Q4H8</accession>
<feature type="region of interest" description="Disordered" evidence="15">
    <location>
        <begin position="721"/>
        <end position="742"/>
    </location>
</feature>
<evidence type="ECO:0000256" key="12">
    <source>
        <dbReference type="ARBA" id="ARBA00023014"/>
    </source>
</evidence>
<dbReference type="Gene3D" id="1.10.287.690">
    <property type="entry name" value="Helix hairpin bin"/>
    <property type="match status" value="1"/>
</dbReference>
<dbReference type="InterPro" id="IPR030559">
    <property type="entry name" value="PolZ_Rev3"/>
</dbReference>
<feature type="region of interest" description="Disordered" evidence="15">
    <location>
        <begin position="2821"/>
        <end position="2865"/>
    </location>
</feature>
<dbReference type="OrthoDB" id="2414538at2759"/>
<keyword evidence="10" id="KW-0239">DNA-directed DNA polymerase</keyword>
<dbReference type="SUPFAM" id="SSF56672">
    <property type="entry name" value="DNA/RNA polymerases"/>
    <property type="match status" value="1"/>
</dbReference>
<dbReference type="Gene3D" id="1.10.132.60">
    <property type="entry name" value="DNA polymerase family B, C-terminal domain"/>
    <property type="match status" value="1"/>
</dbReference>
<evidence type="ECO:0000259" key="19">
    <source>
        <dbReference type="Pfam" id="PF24065"/>
    </source>
</evidence>
<feature type="compositionally biased region" description="Basic and acidic residues" evidence="15">
    <location>
        <begin position="2040"/>
        <end position="2059"/>
    </location>
</feature>
<feature type="region of interest" description="Disordered" evidence="15">
    <location>
        <begin position="2703"/>
        <end position="2726"/>
    </location>
</feature>
<comment type="catalytic activity">
    <reaction evidence="14">
        <text>DNA(n) + a 2'-deoxyribonucleoside 5'-triphosphate = DNA(n+1) + diphosphate</text>
        <dbReference type="Rhea" id="RHEA:22508"/>
        <dbReference type="Rhea" id="RHEA-COMP:17339"/>
        <dbReference type="Rhea" id="RHEA-COMP:17340"/>
        <dbReference type="ChEBI" id="CHEBI:33019"/>
        <dbReference type="ChEBI" id="CHEBI:61560"/>
        <dbReference type="ChEBI" id="CHEBI:173112"/>
        <dbReference type="EC" id="2.7.7.7"/>
    </reaction>
</comment>
<dbReference type="InterPro" id="IPR056447">
    <property type="entry name" value="REV3_N"/>
</dbReference>
<dbReference type="Pfam" id="PF03104">
    <property type="entry name" value="DNA_pol_B_exo1"/>
    <property type="match status" value="1"/>
</dbReference>
<evidence type="ECO:0000256" key="6">
    <source>
        <dbReference type="ARBA" id="ARBA00022695"/>
    </source>
</evidence>
<dbReference type="InterPro" id="IPR017964">
    <property type="entry name" value="DNA-dir_DNA_pol_B_CS"/>
</dbReference>
<gene>
    <name evidence="20" type="primary">Rev3l</name>
    <name evidence="20" type="ORF">NPIL_273891</name>
</gene>
<feature type="region of interest" description="Disordered" evidence="15">
    <location>
        <begin position="647"/>
        <end position="669"/>
    </location>
</feature>
<keyword evidence="6" id="KW-0548">Nucleotidyltransferase</keyword>
<dbReference type="Pfam" id="PF24065">
    <property type="entry name" value="REV3_N"/>
    <property type="match status" value="1"/>
</dbReference>
<dbReference type="Gene3D" id="3.30.342.10">
    <property type="entry name" value="DNA Polymerase, chain B, domain 1"/>
    <property type="match status" value="1"/>
</dbReference>
<feature type="region of interest" description="Disordered" evidence="15">
    <location>
        <begin position="1489"/>
        <end position="1530"/>
    </location>
</feature>
<feature type="compositionally biased region" description="Low complexity" evidence="15">
    <location>
        <begin position="1646"/>
        <end position="1656"/>
    </location>
</feature>
<keyword evidence="13" id="KW-0234">DNA repair</keyword>
<feature type="compositionally biased region" description="Polar residues" evidence="15">
    <location>
        <begin position="1139"/>
        <end position="1159"/>
    </location>
</feature>
<evidence type="ECO:0000313" key="20">
    <source>
        <dbReference type="EMBL" id="GFU05909.1"/>
    </source>
</evidence>
<evidence type="ECO:0000256" key="13">
    <source>
        <dbReference type="ARBA" id="ARBA00023204"/>
    </source>
</evidence>
<feature type="region of interest" description="Disordered" evidence="15">
    <location>
        <begin position="1821"/>
        <end position="1881"/>
    </location>
</feature>
<feature type="region of interest" description="Disordered" evidence="15">
    <location>
        <begin position="950"/>
        <end position="999"/>
    </location>
</feature>
<feature type="compositionally biased region" description="Polar residues" evidence="15">
    <location>
        <begin position="3596"/>
        <end position="3614"/>
    </location>
</feature>
<dbReference type="Pfam" id="PF00136">
    <property type="entry name" value="DNA_pol_B"/>
    <property type="match status" value="1"/>
</dbReference>
<feature type="compositionally biased region" description="Low complexity" evidence="15">
    <location>
        <begin position="1609"/>
        <end position="1621"/>
    </location>
</feature>
<feature type="compositionally biased region" description="Polar residues" evidence="15">
    <location>
        <begin position="3126"/>
        <end position="3139"/>
    </location>
</feature>
<feature type="region of interest" description="Disordered" evidence="15">
    <location>
        <begin position="2219"/>
        <end position="2349"/>
    </location>
</feature>
<dbReference type="GO" id="GO:0005634">
    <property type="term" value="C:nucleus"/>
    <property type="evidence" value="ECO:0007669"/>
    <property type="project" value="TreeGrafter"/>
</dbReference>
<feature type="compositionally biased region" description="Low complexity" evidence="15">
    <location>
        <begin position="647"/>
        <end position="656"/>
    </location>
</feature>
<dbReference type="GO" id="GO:0051536">
    <property type="term" value="F:iron-sulfur cluster binding"/>
    <property type="evidence" value="ECO:0007669"/>
    <property type="project" value="UniProtKB-KW"/>
</dbReference>
<feature type="compositionally biased region" description="Basic and acidic residues" evidence="15">
    <location>
        <begin position="2823"/>
        <end position="2837"/>
    </location>
</feature>
<feature type="region of interest" description="Disordered" evidence="15">
    <location>
        <begin position="3068"/>
        <end position="3093"/>
    </location>
</feature>
<feature type="compositionally biased region" description="Polar residues" evidence="15">
    <location>
        <begin position="1849"/>
        <end position="1881"/>
    </location>
</feature>
<feature type="compositionally biased region" description="Basic residues" evidence="15">
    <location>
        <begin position="2161"/>
        <end position="2173"/>
    </location>
</feature>
<dbReference type="PROSITE" id="PS00116">
    <property type="entry name" value="DNA_POLYMERASE_B"/>
    <property type="match status" value="1"/>
</dbReference>
<dbReference type="Gene3D" id="3.90.1600.10">
    <property type="entry name" value="Palm domain of DNA polymerase"/>
    <property type="match status" value="1"/>
</dbReference>
<feature type="compositionally biased region" description="Basic and acidic residues" evidence="15">
    <location>
        <begin position="432"/>
        <end position="452"/>
    </location>
</feature>
<keyword evidence="7" id="KW-0479">Metal-binding</keyword>
<feature type="compositionally biased region" description="Basic and acidic residues" evidence="15">
    <location>
        <begin position="2281"/>
        <end position="2309"/>
    </location>
</feature>
<feature type="region of interest" description="Disordered" evidence="15">
    <location>
        <begin position="1138"/>
        <end position="1159"/>
    </location>
</feature>
<feature type="compositionally biased region" description="Polar residues" evidence="15">
    <location>
        <begin position="3642"/>
        <end position="3653"/>
    </location>
</feature>
<feature type="compositionally biased region" description="Basic and acidic residues" evidence="15">
    <location>
        <begin position="950"/>
        <end position="961"/>
    </location>
</feature>
<evidence type="ECO:0000259" key="17">
    <source>
        <dbReference type="Pfam" id="PF03104"/>
    </source>
</evidence>
<dbReference type="Gene3D" id="3.30.420.10">
    <property type="entry name" value="Ribonuclease H-like superfamily/Ribonuclease H"/>
    <property type="match status" value="1"/>
</dbReference>
<evidence type="ECO:0000256" key="2">
    <source>
        <dbReference type="ARBA" id="ARBA00005755"/>
    </source>
</evidence>
<dbReference type="PANTHER" id="PTHR45812">
    <property type="entry name" value="DNA POLYMERASE ZETA CATALYTIC SUBUNIT"/>
    <property type="match status" value="1"/>
</dbReference>
<evidence type="ECO:0000256" key="11">
    <source>
        <dbReference type="ARBA" id="ARBA00023004"/>
    </source>
</evidence>
<sequence>MEMFSFSITKTELSQSSPIKGYDVCYSDFRGCEIYKVPILNIYGTTQAGQKGCLHVHGVFPYMCLRWFDVFPEVSIINSRKYLQELALEIDKALNVDAGRSSSSKHHVYNIIIIKAKLFYGFSPDDEDFLKIYFYNPNDVSRTIDILTKSKVLKKVIQPYYAHIPFKLQFYTDYNLSYGTVINISSYQFRAPNKIHSSSHGVSSLLSDSKTSLYKVWDISSLTSSQINGIPRETDQELELDCLETSILNKRDALVHLGKNPGIVAIWEEERRRKKLEGNSSQFTPMSTIERIVEESESEIHHKNLFNRLFESNTFKQYEENERVGDVKDSQNSLNHMSSESFTFSNTQEKEILDMCISMYTNLGPDDDSILAVKNDSVSDDEEVTLEMSQQFTDEILNDIPPNSHSGNQMTDSGMSANQIQQVIPQLDGAFDDEKSGSKQDKQSESTDEKSSIIHHVHSRDNQCNRNTQGSVEISNVENGDAAKQMAITKANEKQVKRAKKPSMLNVCQDDKKQMKKLNASVSKCLTSIITKVEKILNDGSESLGCHSKECESETSNTFTQSDPCPNPCEDKTKLRKEECFTGARPKTTKNIPSLYPKDYKSIHKKKNSLIDGPPVLSIAPNSATNVSESPATKLSLSINQKLISSNSNNIKTSSSNHRKPPLSCSELCDTETSDSQQKEICDVITDVQNTSLSSSKLCGTESSDSHQKEVFGVITDVQSTPSSSSRLCCTESSDSQQKGTFDAKTDTHLNALVKIGSEHVVLKRLTKKEISAATAGSHETGQKSAQKGTSNNESHNKEKKQNKFKNSHKNKQKFSKPDHVESFGKQLSEIKSNPSILNNTIPRTNIKNSKKNGLHNVNSKNYVCDHSPSIVSAPSLNSTIHDLSFKILNASSFDKKFSPCKAASHISEHAFNNSKIKTSNIPSFSAGIMDNNKNSKGFQVKALSLDSLTPKKMDNKKNSDIKNSTHHHNYNLGNVSNIQNKKGKNFSDSKKKKKSRYHLNKKHMDQDIAKIQENFDVDSKKDLKETCKHSLQERNIDYFPTGNVEPLNISHTKFVRNEPRLLIRNVEAEHSSVLHQVTELEESAKIQQLYVDIIKNQPVVSLRDIFKDPKHHDQLEKLILSNKAVHRYSEHSLRLGKNESNISPKGTRKTNSTYSKNNHVISLPTNATKQKQSSVLHNSCGKNQGYQKHNSYALPLAIKSKPTSTSASEINNLGNTSFSGELKTNPKLKVHSSRCVDVNEDCPNAKNLAVKSKYRNDTSANDLFRNEIKTENSMQNLIDIENNSKSNLIFPHVSYSIVDNNTIPVHDERRCFSKVRIALNDSEVILNESTAMKNVKLKPGEFSEPNSNIMRAIPNSIKNFSYKNHNSKVNSCKSGYSLVEKLKTEKTEPDLKHTNEVYSDLSEDSKTSHELKANFALSHILSGSKMKKAIAKDNGYKACNSGTVIVKAPETKSVKESDYKSKFNADGPIRTDLYDVVKSRAASKNRNVNFTSKSYTSRISNNNNHSSSKRKSGKKNILNNKNDSAKAKNVLIPESERTTTASIRKNSKLECAFNFKDTQMNGSYTADGNMYKKDFGLKSNDESTSSELKDSTAISKIDTSSFINEKIQSSPRSQSYPTSSKNHCNAERNTSPHPARGKSVKRNKNSNNFGFFSNKIPQRRCQNDTETSQISKSLSSRLSLKSNKKGSSVNDKKENSPLPDSKIKWKAGNIPCINSNSQNNTGSTSTETVTNQQSVEFALPPNIRIKSEPPDDYEVAIQSNTMKEALSCFDFDESSSSDPAFYLPSSSKRSHNSNDQLIEMSSKEKDVLLGCEKNKCKKTSKNENAPVTLKPSKSRKSSLVENMPSDVIQANNNTSFDSGVSARQNNNSLSNNRYPKRSCSFSSKGEDDVIILEDVPRNSIKSVKPKTRSSAKCLVSEVIDLEKEDDLTNVSPVITIKRHSDGNNSIIPNKRRRATSEWNLNNTAHALEFQLPSTSSSNNLTESASKNFDDGSDFKHGLKMTFQLKTIRTRNNEPKVVVVGRHFQDPNNDETNSADIIHIKEEPETESPKRKCPAERKPQRNSIRTNPYAPIVPPLHIKDIKKEKEDDYEKKPYVAPLKVNLSSLNVTEVKKPNTNIEPKLKPLMLYRKSKKVYAEQKSSHKKKHEVNVNNNLSNVDSTPPKRKRGRPAKVKKSSSPLKDISPLKNNSSFKGNSNAGKLTLLIPKKPVSEQSFDIDKKFSFSQPSKKNHSDADSNSPEEEWWTVNIKQEPKSDSEDLGSSSIAPCSQRNEATPVNKRRNSLRSERYKKYYDSDSDHSDGDRKLKNYEVKSRKRKNRSKSVGYECSKKTVDDTNEFSSPPNRRTSARVGSIKKYYNSDQSETSDDDCKILFIKKSEKPKKIGCRKRKRHSTTAKSKLCTTTGNTTLPINDCSVNLERLSPSLFEKNVSTKAAQNVSQQGRQKSVDSVISPNYDIQTIPESNSIIPESQHIAQMNSPELISSASSGVKYTSAELTSNLEGRTFNTREGKNIPAENSSTKFILDSGPVTINGLNSINMDSSLSEYLCDKMISENRMNCSPLLYNSPPLSTDSNIISNSNSSNFLRRTSREMDQCLFESPSNMLQNGNLDSQSPLLYSQSPGMDVKQISDLSPDNKYLHLNHLSPQAFKQQTDLIHNPVFNSETMFEHCSPPMKKLKMSNNAMRENLRTTDKDFNRGRQQRDMNTYYGSVSESHDESCRPIPSMIPSSKDKNKVLSNVSKGMHNPIHLHSKDFDRGQQHSSYTFINSPTEQNTEFLHHSVKGLVNYDKISNKSLDPLKTSNNSFIRRNDDIISFYSSSCSELMKPSEQIRHERSNPEKDHSNFSNSCSSSDDVRQSQKSHSTQSQNGYNNVIHSMIHSRSDETLNNLRNHDDYFDRMKWDNTPHFLKTNNSFCEDNKSQMNHFSVQQNRCVGYYPKPNNPNENSRTNNESYYRPNWQEVNTYFPHNDRSMYEFSPSDGSFNDFSLNERPMVEAIKKSPMHTELNKYTEIRNQVPRSLSTSAEEFHASKNTDVSFSHYSSYDCNPSKPRIPQPSSDKNTFGKNMEAFFRQPGFSSNSPNTMSPSAVSHSSPIGISQSPLKPDVKAAFKKEYMNSPESSGVGSKYRDIGEPSTDSFSDQTENVLSPTVTSNSSILISLRPLNSADGHKDEIKSPLIRELSADYPKDFGDFDRNSANSSMEIITIVSESEDDEYDLNVKSSSDLSHGPRQKDTETPTNDSDQGNVFRNSLDLPGDNSSFDLVSDEESYLTDFNVFSDSPQNKISESSIIPASNNLTVTVSDTVKSSLSAPSINQNTVPDLTPSTYDGSFDLRILGFSDCVLESDSELHLLPGDFDLSGTSSFLFRDNDVNKGNDESTKEELQTCLENSVQPISDVQNSCPLFVETVPNVNVIVTNTPESESTNAFLPLESFKNTVVSVDNSVKSDALCLTQPSTSATYDSVNPTFLPTLMVNESIVLPQPNFFFNNASFIISDNSAEEGSINIFPNAGTVENSSTNNISDDSKDTQKIQSLNKSFNNGDDILSMIVKSCDIGEEFDENFSPSEEAMDGVDTTELNNPSEKTEKASFLGLANGTDSYTIHDSHTSSPMNISTGVVSPASDNESVVHASHLSPQISESKSSENINSSSASLQQGNQTQSSQCLESCQEGSRIKDSVPLDSVVHSFYGEDTLYDLNSSTNCDILSYHCSSQYCDVPSIVITKNAKKIFHQLNDDNNIKMEKVISIIPPSRSSGLPGNGNLLLIVKSRPVSNKVVKFQHISVDKNNQLKIKEMFASPTDNEKISKRDTIVICPGSISPYYIRILIWLYTVLVGTGSLNTYKTDNSPKGPHRIRFEYTEIEDEFGTNSLRDNQLVLCRKLYSELDQTLVNTPSLNRFRDVLKLLLSSSVNLESTPSTNRPIMQKIQLKELNVSPISKDDFLTRSTRKRRRLSFDQEIESSEMLEEKNEKRRKLSVEVDNSKESFGSMTSSDIEGPTLVNSRGFRVNTEDHERVQHEAQHLTLMSLEIHVNTRNSLYPDPKNDPVSIIFYSIYNVTETFKQEVVGVIAVDNPQKDSSLKGNQAFKTNFLNIMPGVKTSQVFIVEDEKSAFEKLVCIVKDWDPDILIGYEIQMLSWGYLIERANILNINLTSMLSRLMTKKEEPKFEHVQEDNTVTDQTADIDRINIPGRIVLNLWRLLRKEVTLNMYSFENLCYHVLHRRIPCFTSMKLTEWILGRQKGIVVRFYVTRVLGTIQILEKLDTIRRTGEMARLFGIDFYEVLSRGSQFRVESMMLRTAAPLRYMPVSPSVQQRSHSRAPECVPLILEPESRFYRDPVVVLDFQSLYPSIMIAYNYCFSTCLGRLEHLGKDVPFEFGCTSLSVSPNLLQKLALEDNIHFSPQGIAFVKSRVRQGILPLMLEEILDARVMVKQSLKKIKNNNALKKLLDARQLGLKLIANVTYGYTGASFSGRMPCVEVADSIVGKARETLERAIKLIENTPKWRAKVVYGDTDSLFINLPGRSREEAFKLGYEIADAVTRTNPEPIKLKFEKVYFPCVLQAKKRYCGFMYETPDQKTPIFDAKGIETVRRDSCPATAKILEKSLKILFRTQNVNSVKNYVQKQFIKILKGRVNIQDFIFAKEYRGMSGYRPGVCVPALEIAK</sequence>
<dbReference type="GO" id="GO:0046872">
    <property type="term" value="F:metal ion binding"/>
    <property type="evidence" value="ECO:0007669"/>
    <property type="project" value="UniProtKB-KW"/>
</dbReference>
<feature type="compositionally biased region" description="Polar residues" evidence="15">
    <location>
        <begin position="778"/>
        <end position="794"/>
    </location>
</feature>
<dbReference type="InterPro" id="IPR006172">
    <property type="entry name" value="DNA-dir_DNA_pol_B"/>
</dbReference>
<feature type="compositionally biased region" description="Polar residues" evidence="15">
    <location>
        <begin position="1489"/>
        <end position="1500"/>
    </location>
</feature>
<feature type="region of interest" description="Disordered" evidence="15">
    <location>
        <begin position="2132"/>
        <end position="2196"/>
    </location>
</feature>
<feature type="domain" description="DNA-directed DNA polymerase family B exonuclease" evidence="17">
    <location>
        <begin position="3985"/>
        <end position="4197"/>
    </location>
</feature>
<dbReference type="GO" id="GO:0042276">
    <property type="term" value="P:error-prone translesion synthesis"/>
    <property type="evidence" value="ECO:0007669"/>
    <property type="project" value="TreeGrafter"/>
</dbReference>
<evidence type="ECO:0000256" key="10">
    <source>
        <dbReference type="ARBA" id="ARBA00022932"/>
    </source>
</evidence>
<feature type="compositionally biased region" description="Low complexity" evidence="15">
    <location>
        <begin position="3626"/>
        <end position="3641"/>
    </location>
</feature>
<dbReference type="CDD" id="cd05534">
    <property type="entry name" value="POLBc_zeta"/>
    <property type="match status" value="1"/>
</dbReference>
<dbReference type="InterPro" id="IPR043502">
    <property type="entry name" value="DNA/RNA_pol_sf"/>
</dbReference>
<dbReference type="GO" id="GO:0003887">
    <property type="term" value="F:DNA-directed DNA polymerase activity"/>
    <property type="evidence" value="ECO:0007669"/>
    <property type="project" value="UniProtKB-KW"/>
</dbReference>
<name>A0A8X6Q4H8_NEPPI</name>
<evidence type="ECO:0000256" key="1">
    <source>
        <dbReference type="ARBA" id="ARBA00001966"/>
    </source>
</evidence>
<evidence type="ECO:0000256" key="4">
    <source>
        <dbReference type="ARBA" id="ARBA00021589"/>
    </source>
</evidence>
<feature type="region of interest" description="Disordered" evidence="15">
    <location>
        <begin position="3206"/>
        <end position="3245"/>
    </location>
</feature>
<evidence type="ECO:0000259" key="18">
    <source>
        <dbReference type="Pfam" id="PF24055"/>
    </source>
</evidence>
<feature type="compositionally biased region" description="Polar residues" evidence="15">
    <location>
        <begin position="2852"/>
        <end position="2865"/>
    </location>
</feature>
<dbReference type="GO" id="GO:0003677">
    <property type="term" value="F:DNA binding"/>
    <property type="evidence" value="ECO:0007669"/>
    <property type="project" value="InterPro"/>
</dbReference>
<keyword evidence="5" id="KW-0808">Transferase</keyword>
<evidence type="ECO:0000256" key="14">
    <source>
        <dbReference type="ARBA" id="ARBA00049244"/>
    </source>
</evidence>
<evidence type="ECO:0000256" key="8">
    <source>
        <dbReference type="ARBA" id="ARBA00022763"/>
    </source>
</evidence>
<feature type="compositionally biased region" description="Low complexity" evidence="15">
    <location>
        <begin position="1715"/>
        <end position="1727"/>
    </location>
</feature>
<evidence type="ECO:0000313" key="21">
    <source>
        <dbReference type="Proteomes" id="UP000887013"/>
    </source>
</evidence>
<organism evidence="20 21">
    <name type="scientific">Nephila pilipes</name>
    <name type="common">Giant wood spider</name>
    <name type="synonym">Nephila maculata</name>
    <dbReference type="NCBI Taxonomy" id="299642"/>
    <lineage>
        <taxon>Eukaryota</taxon>
        <taxon>Metazoa</taxon>
        <taxon>Ecdysozoa</taxon>
        <taxon>Arthropoda</taxon>
        <taxon>Chelicerata</taxon>
        <taxon>Arachnida</taxon>
        <taxon>Araneae</taxon>
        <taxon>Araneomorphae</taxon>
        <taxon>Entelegynae</taxon>
        <taxon>Araneoidea</taxon>
        <taxon>Nephilidae</taxon>
        <taxon>Nephila</taxon>
    </lineage>
</organism>
<feature type="compositionally biased region" description="Basic residues" evidence="15">
    <location>
        <begin position="1636"/>
        <end position="1645"/>
    </location>
</feature>
<keyword evidence="8" id="KW-0227">DNA damage</keyword>
<keyword evidence="9" id="KW-0862">Zinc</keyword>